<evidence type="ECO:0000313" key="3">
    <source>
        <dbReference type="EMBL" id="MDQ0425408.1"/>
    </source>
</evidence>
<evidence type="ECO:0008006" key="5">
    <source>
        <dbReference type="Google" id="ProtNLM"/>
    </source>
</evidence>
<evidence type="ECO:0000256" key="1">
    <source>
        <dbReference type="SAM" id="MobiDB-lite"/>
    </source>
</evidence>
<feature type="signal peptide" evidence="2">
    <location>
        <begin position="1"/>
        <end position="31"/>
    </location>
</feature>
<protein>
    <recommendedName>
        <fullName evidence="5">LamG-like jellyroll fold domain-containing protein</fullName>
    </recommendedName>
</protein>
<organism evidence="3 4">
    <name type="scientific">Cellulomonas iranensis</name>
    <dbReference type="NCBI Taxonomy" id="76862"/>
    <lineage>
        <taxon>Bacteria</taxon>
        <taxon>Bacillati</taxon>
        <taxon>Actinomycetota</taxon>
        <taxon>Actinomycetes</taxon>
        <taxon>Micrococcales</taxon>
        <taxon>Cellulomonadaceae</taxon>
        <taxon>Cellulomonas</taxon>
    </lineage>
</organism>
<dbReference type="EMBL" id="JAUSVM010000001">
    <property type="protein sequence ID" value="MDQ0425408.1"/>
    <property type="molecule type" value="Genomic_DNA"/>
</dbReference>
<dbReference type="Pfam" id="PF13385">
    <property type="entry name" value="Laminin_G_3"/>
    <property type="match status" value="1"/>
</dbReference>
<keyword evidence="4" id="KW-1185">Reference proteome</keyword>
<dbReference type="InterPro" id="IPR013320">
    <property type="entry name" value="ConA-like_dom_sf"/>
</dbReference>
<gene>
    <name evidence="3" type="ORF">JO380_001789</name>
</gene>
<evidence type="ECO:0000256" key="2">
    <source>
        <dbReference type="SAM" id="SignalP"/>
    </source>
</evidence>
<feature type="chain" id="PRO_5045370561" description="LamG-like jellyroll fold domain-containing protein" evidence="2">
    <location>
        <begin position="32"/>
        <end position="489"/>
    </location>
</feature>
<evidence type="ECO:0000313" key="4">
    <source>
        <dbReference type="Proteomes" id="UP001240250"/>
    </source>
</evidence>
<accession>A0ABU0GJZ7</accession>
<dbReference type="RefSeq" id="WP_070320038.1">
    <property type="nucleotide sequence ID" value="NZ_JAUSVM010000001.1"/>
</dbReference>
<feature type="region of interest" description="Disordered" evidence="1">
    <location>
        <begin position="91"/>
        <end position="110"/>
    </location>
</feature>
<sequence>MSFPRPAGALRLAAVTALTVGLALVPGAAQAHGRNHAPDRPAALTTSPPGAACTTGAVLPVVRSLTPTLRATLVDADGDAVRATFTLRDGTSGRKLWSPPATAPQASGAEHAVEVPAGLLVDGRTYEWRVQAKDEHGRKSPTVRCRVVVDVTAPGETSVTAVPGAGAVYGEDATSGGVGVAGAFRLEAADADVVAFRYGFDGGQATVAVEPGTTAATVTFTPATAGPVALVAAAVDRAGNVGPERLYRFTVASASSAPVGNAQWLLDEGEGGTAADALGGPDLALTPSTTWTGGVLADLGWLDEDSALLLDEDGDGAAAPGPVVDTTGSFTVAAFVRADGSAPGAVLSQDGGTASGFTLGTGATACADSAALCWEFEVQDATGGTAVATATIPVTPGSWYGVFGVRDAATGTVRVDVCEIGTADEPGSMAPQTGTPVGLASAPAASGPFRVGGTPDGASSWRGAVSAVHTWGAAVDVMRERVLCTRGGA</sequence>
<keyword evidence="2" id="KW-0732">Signal</keyword>
<dbReference type="Proteomes" id="UP001240250">
    <property type="component" value="Unassembled WGS sequence"/>
</dbReference>
<name>A0ABU0GJZ7_9CELL</name>
<feature type="region of interest" description="Disordered" evidence="1">
    <location>
        <begin position="30"/>
        <end position="49"/>
    </location>
</feature>
<dbReference type="SUPFAM" id="SSF49899">
    <property type="entry name" value="Concanavalin A-like lectins/glucanases"/>
    <property type="match status" value="1"/>
</dbReference>
<dbReference type="Gene3D" id="2.60.120.200">
    <property type="match status" value="1"/>
</dbReference>
<comment type="caution">
    <text evidence="3">The sequence shown here is derived from an EMBL/GenBank/DDBJ whole genome shotgun (WGS) entry which is preliminary data.</text>
</comment>
<proteinExistence type="predicted"/>
<reference evidence="3 4" key="1">
    <citation type="submission" date="2023-07" db="EMBL/GenBank/DDBJ databases">
        <title>Sequencing the genomes of 1000 actinobacteria strains.</title>
        <authorList>
            <person name="Klenk H.-P."/>
        </authorList>
    </citation>
    <scope>NUCLEOTIDE SEQUENCE [LARGE SCALE GENOMIC DNA]</scope>
    <source>
        <strain evidence="3 4">DSM 14785</strain>
    </source>
</reference>